<gene>
    <name evidence="3" type="ordered locus">GPOL_c34190</name>
</gene>
<dbReference type="EMBL" id="CP003119">
    <property type="protein sequence ID" value="AFA74431.1"/>
    <property type="molecule type" value="Genomic_DNA"/>
</dbReference>
<keyword evidence="2" id="KW-1133">Transmembrane helix</keyword>
<evidence type="ECO:0000313" key="3">
    <source>
        <dbReference type="EMBL" id="AFA74431.1"/>
    </source>
</evidence>
<dbReference type="GeneID" id="90160439"/>
<protein>
    <submittedName>
        <fullName evidence="3">Uncharacterized protein</fullName>
    </submittedName>
</protein>
<evidence type="ECO:0000313" key="4">
    <source>
        <dbReference type="Proteomes" id="UP000009154"/>
    </source>
</evidence>
<feature type="compositionally biased region" description="Low complexity" evidence="1">
    <location>
        <begin position="1"/>
        <end position="10"/>
    </location>
</feature>
<dbReference type="STRING" id="1112204.GPOL_c34190"/>
<dbReference type="AlphaFoldDB" id="H6MZ95"/>
<reference evidence="3 4" key="1">
    <citation type="journal article" date="2012" name="Appl. Environ. Microbiol.">
        <title>Involvement of two latex-clearing proteins during rubber degradation and insights into the subsequent degradation pathway revealed by the genome sequence of Gordonia polyisoprenivorans strain VH2.</title>
        <authorList>
            <person name="Hiessl S."/>
            <person name="Schuldes J."/>
            <person name="Thurmer A."/>
            <person name="Halbsguth T."/>
            <person name="Broker D."/>
            <person name="Angelov A."/>
            <person name="Liebl W."/>
            <person name="Daniel R."/>
            <person name="Steinbuchel A."/>
        </authorList>
    </citation>
    <scope>NUCLEOTIDE SEQUENCE [LARGE SCALE GENOMIC DNA]</scope>
    <source>
        <strain evidence="4">DSM 44266 / VH2</strain>
    </source>
</reference>
<keyword evidence="2" id="KW-0812">Transmembrane</keyword>
<name>H6MZ95_GORPV</name>
<evidence type="ECO:0000256" key="1">
    <source>
        <dbReference type="SAM" id="MobiDB-lite"/>
    </source>
</evidence>
<feature type="transmembrane region" description="Helical" evidence="2">
    <location>
        <begin position="21"/>
        <end position="39"/>
    </location>
</feature>
<dbReference type="KEGG" id="gpo:GPOL_c34190"/>
<sequence length="77" mass="8107">MNTTTDATTTHDGSARRNGPNFWKVLGIIAIVLIALAMLGPILKGLFWIGLIGLAVYGAIMLFRASRSKGGPTSSGF</sequence>
<dbReference type="eggNOG" id="ENOG5031VXT">
    <property type="taxonomic scope" value="Bacteria"/>
</dbReference>
<feature type="transmembrane region" description="Helical" evidence="2">
    <location>
        <begin position="45"/>
        <end position="63"/>
    </location>
</feature>
<proteinExistence type="predicted"/>
<dbReference type="HOGENOM" id="CLU_195203_0_0_11"/>
<keyword evidence="2" id="KW-0472">Membrane</keyword>
<dbReference type="RefSeq" id="WP_014360855.1">
    <property type="nucleotide sequence ID" value="NC_016906.1"/>
</dbReference>
<evidence type="ECO:0000256" key="2">
    <source>
        <dbReference type="SAM" id="Phobius"/>
    </source>
</evidence>
<feature type="region of interest" description="Disordered" evidence="1">
    <location>
        <begin position="1"/>
        <end position="20"/>
    </location>
</feature>
<keyword evidence="4" id="KW-1185">Reference proteome</keyword>
<accession>H6MZ95</accession>
<organism evidence="3 4">
    <name type="scientific">Gordonia polyisoprenivorans (strain DSM 44266 / VH2)</name>
    <dbReference type="NCBI Taxonomy" id="1112204"/>
    <lineage>
        <taxon>Bacteria</taxon>
        <taxon>Bacillati</taxon>
        <taxon>Actinomycetota</taxon>
        <taxon>Actinomycetes</taxon>
        <taxon>Mycobacteriales</taxon>
        <taxon>Gordoniaceae</taxon>
        <taxon>Gordonia</taxon>
    </lineage>
</organism>
<dbReference type="Proteomes" id="UP000009154">
    <property type="component" value="Chromosome"/>
</dbReference>